<dbReference type="eggNOG" id="KOG0552">
    <property type="taxonomic scope" value="Eukaryota"/>
</dbReference>
<protein>
    <recommendedName>
        <fullName evidence="1">peptidylprolyl isomerase</fullName>
        <ecNumber evidence="1">5.2.1.8</ecNumber>
    </recommendedName>
</protein>
<dbReference type="OrthoDB" id="1902587at2759"/>
<dbReference type="EMBL" id="FN648796">
    <property type="protein sequence ID" value="CBJ27194.1"/>
    <property type="molecule type" value="Genomic_DNA"/>
</dbReference>
<dbReference type="GO" id="GO:0003755">
    <property type="term" value="F:peptidyl-prolyl cis-trans isomerase activity"/>
    <property type="evidence" value="ECO:0007669"/>
    <property type="project" value="UniProtKB-KW"/>
</dbReference>
<dbReference type="OMA" id="GAYFKYS"/>
<dbReference type="InterPro" id="IPR001179">
    <property type="entry name" value="PPIase_FKBP_dom"/>
</dbReference>
<evidence type="ECO:0000256" key="3">
    <source>
        <dbReference type="SAM" id="SignalP"/>
    </source>
</evidence>
<keyword evidence="3" id="KW-0732">Signal</keyword>
<feature type="signal peptide" evidence="3">
    <location>
        <begin position="1"/>
        <end position="24"/>
    </location>
</feature>
<gene>
    <name evidence="5" type="ORF">Esi_0058_0100</name>
</gene>
<reference evidence="5 6" key="1">
    <citation type="journal article" date="2010" name="Nature">
        <title>The Ectocarpus genome and the independent evolution of multicellularity in brown algae.</title>
        <authorList>
            <person name="Cock J.M."/>
            <person name="Sterck L."/>
            <person name="Rouze P."/>
            <person name="Scornet D."/>
            <person name="Allen A.E."/>
            <person name="Amoutzias G."/>
            <person name="Anthouard V."/>
            <person name="Artiguenave F."/>
            <person name="Aury J.M."/>
            <person name="Badger J.H."/>
            <person name="Beszteri B."/>
            <person name="Billiau K."/>
            <person name="Bonnet E."/>
            <person name="Bothwell J.H."/>
            <person name="Bowler C."/>
            <person name="Boyen C."/>
            <person name="Brownlee C."/>
            <person name="Carrano C.J."/>
            <person name="Charrier B."/>
            <person name="Cho G.Y."/>
            <person name="Coelho S.M."/>
            <person name="Collen J."/>
            <person name="Corre E."/>
            <person name="Da Silva C."/>
            <person name="Delage L."/>
            <person name="Delaroque N."/>
            <person name="Dittami S.M."/>
            <person name="Doulbeau S."/>
            <person name="Elias M."/>
            <person name="Farnham G."/>
            <person name="Gachon C.M."/>
            <person name="Gschloessl B."/>
            <person name="Heesch S."/>
            <person name="Jabbari K."/>
            <person name="Jubin C."/>
            <person name="Kawai H."/>
            <person name="Kimura K."/>
            <person name="Kloareg B."/>
            <person name="Kupper F.C."/>
            <person name="Lang D."/>
            <person name="Le Bail A."/>
            <person name="Leblanc C."/>
            <person name="Lerouge P."/>
            <person name="Lohr M."/>
            <person name="Lopez P.J."/>
            <person name="Martens C."/>
            <person name="Maumus F."/>
            <person name="Michel G."/>
            <person name="Miranda-Saavedra D."/>
            <person name="Morales J."/>
            <person name="Moreau H."/>
            <person name="Motomura T."/>
            <person name="Nagasato C."/>
            <person name="Napoli C.A."/>
            <person name="Nelson D.R."/>
            <person name="Nyvall-Collen P."/>
            <person name="Peters A.F."/>
            <person name="Pommier C."/>
            <person name="Potin P."/>
            <person name="Poulain J."/>
            <person name="Quesneville H."/>
            <person name="Read B."/>
            <person name="Rensing S.A."/>
            <person name="Ritter A."/>
            <person name="Rousvoal S."/>
            <person name="Samanta M."/>
            <person name="Samson G."/>
            <person name="Schroeder D.C."/>
            <person name="Segurens B."/>
            <person name="Strittmatter M."/>
            <person name="Tonon T."/>
            <person name="Tregear J.W."/>
            <person name="Valentin K."/>
            <person name="von Dassow P."/>
            <person name="Yamagishi T."/>
            <person name="Van de Peer Y."/>
            <person name="Wincker P."/>
        </authorList>
    </citation>
    <scope>NUCLEOTIDE SEQUENCE [LARGE SCALE GENOMIC DNA]</scope>
    <source>
        <strain evidence="6">Ec32 / CCAP1310/4</strain>
    </source>
</reference>
<dbReference type="GO" id="GO:0009507">
    <property type="term" value="C:chloroplast"/>
    <property type="evidence" value="ECO:0007669"/>
    <property type="project" value="TreeGrafter"/>
</dbReference>
<dbReference type="PROSITE" id="PS50059">
    <property type="entry name" value="FKBP_PPIASE"/>
    <property type="match status" value="1"/>
</dbReference>
<dbReference type="InParanoid" id="D7G4V1"/>
<organism evidence="5 6">
    <name type="scientific">Ectocarpus siliculosus</name>
    <name type="common">Brown alga</name>
    <name type="synonym">Conferva siliculosa</name>
    <dbReference type="NCBI Taxonomy" id="2880"/>
    <lineage>
        <taxon>Eukaryota</taxon>
        <taxon>Sar</taxon>
        <taxon>Stramenopiles</taxon>
        <taxon>Ochrophyta</taxon>
        <taxon>PX clade</taxon>
        <taxon>Phaeophyceae</taxon>
        <taxon>Ectocarpales</taxon>
        <taxon>Ectocarpaceae</taxon>
        <taxon>Ectocarpus</taxon>
    </lineage>
</organism>
<feature type="domain" description="PPIase FKBP-type" evidence="4">
    <location>
        <begin position="171"/>
        <end position="260"/>
    </location>
</feature>
<dbReference type="InterPro" id="IPR046357">
    <property type="entry name" value="PPIase_dom_sf"/>
</dbReference>
<dbReference type="PANTHER" id="PTHR47717">
    <property type="entry name" value="PEPTIDYL-PROLYL CIS-TRANS ISOMERASE FKBP19, CHLOROPLASTIC"/>
    <property type="match status" value="1"/>
</dbReference>
<evidence type="ECO:0000256" key="1">
    <source>
        <dbReference type="PROSITE-ProRule" id="PRU00277"/>
    </source>
</evidence>
<dbReference type="InterPro" id="IPR044208">
    <property type="entry name" value="FKBP19-like"/>
</dbReference>
<proteinExistence type="predicted"/>
<evidence type="ECO:0000259" key="4">
    <source>
        <dbReference type="PROSITE" id="PS50059"/>
    </source>
</evidence>
<keyword evidence="1" id="KW-0413">Isomerase</keyword>
<dbReference type="Proteomes" id="UP000002630">
    <property type="component" value="Linkage Group LG08"/>
</dbReference>
<dbReference type="PANTHER" id="PTHR47717:SF1">
    <property type="entry name" value="PEPTIDYL-PROLYL CIS-TRANS ISOMERASE FKBP19, CHLOROPLASTIC"/>
    <property type="match status" value="1"/>
</dbReference>
<feature type="chain" id="PRO_5003096190" description="peptidylprolyl isomerase" evidence="3">
    <location>
        <begin position="25"/>
        <end position="310"/>
    </location>
</feature>
<keyword evidence="1" id="KW-0697">Rotamase</keyword>
<dbReference type="Pfam" id="PF00254">
    <property type="entry name" value="FKBP_C"/>
    <property type="match status" value="1"/>
</dbReference>
<name>D7G4V1_ECTSI</name>
<dbReference type="AlphaFoldDB" id="D7G4V1"/>
<evidence type="ECO:0000313" key="5">
    <source>
        <dbReference type="EMBL" id="CBJ27194.1"/>
    </source>
</evidence>
<sequence length="310" mass="32585">MVFNEQAKVLLMVANLLLPWSTRAFVLHCNANQRSVLGRHEGVVMMETLHGNGGEGGSTNRGDFLSGAAVTAAAVLGVSAAGTVGAPPPASALVKGNAPPPGYNKKRGSGYGNGEPEATPTADAGPEDSDPSRTFSVTSSGIRFKDLKIGVGPEVKPANVVDMRYRVEKLGKRSYDGISGETQSVFSLGYGEDDDKEGDVLTVPLGSGRLISAVDEGVVGMRVGGVRRVAVRPERGWKKQDPKCATEIDMGVMSGVPGAALAKVEDCIDLTLEPRPVGYGATRRMARRFDETLIVEVEMVGAKEGNGRIF</sequence>
<evidence type="ECO:0000256" key="2">
    <source>
        <dbReference type="SAM" id="MobiDB-lite"/>
    </source>
</evidence>
<dbReference type="EC" id="5.2.1.8" evidence="1"/>
<comment type="catalytic activity">
    <reaction evidence="1">
        <text>[protein]-peptidylproline (omega=180) = [protein]-peptidylproline (omega=0)</text>
        <dbReference type="Rhea" id="RHEA:16237"/>
        <dbReference type="Rhea" id="RHEA-COMP:10747"/>
        <dbReference type="Rhea" id="RHEA-COMP:10748"/>
        <dbReference type="ChEBI" id="CHEBI:83833"/>
        <dbReference type="ChEBI" id="CHEBI:83834"/>
        <dbReference type="EC" id="5.2.1.8"/>
    </reaction>
</comment>
<accession>D7G4V1</accession>
<evidence type="ECO:0000313" key="6">
    <source>
        <dbReference type="Proteomes" id="UP000002630"/>
    </source>
</evidence>
<dbReference type="GO" id="GO:0009579">
    <property type="term" value="C:thylakoid"/>
    <property type="evidence" value="ECO:0007669"/>
    <property type="project" value="TreeGrafter"/>
</dbReference>
<dbReference type="STRING" id="2880.D7G4V1"/>
<keyword evidence="6" id="KW-1185">Reference proteome</keyword>
<feature type="region of interest" description="Disordered" evidence="2">
    <location>
        <begin position="90"/>
        <end position="137"/>
    </location>
</feature>
<dbReference type="EMBL" id="FN649733">
    <property type="protein sequence ID" value="CBJ27194.1"/>
    <property type="molecule type" value="Genomic_DNA"/>
</dbReference>
<dbReference type="Gene3D" id="3.10.50.40">
    <property type="match status" value="1"/>
</dbReference>
<dbReference type="SUPFAM" id="SSF54534">
    <property type="entry name" value="FKBP-like"/>
    <property type="match status" value="1"/>
</dbReference>